<sequence length="254" mass="29040">MSWCAEIRSILSRLRWCDASSDVEGALSDLEKIFVQSEAWRWSKIDDIVTLNTGVVRLAEAQTQFNPWKNAFEKVVWKSDGALWSLMLRSDPKALRKANKAQLVFVKGFYHIHNVIESLLNVKEMRVGLVRAKLRICGELYDLHAILDECALRICVSPKVIIKKVRTFLSFCVRYAGALSGRQFSMKHCGTAMVKHMPTSSFEWVEIDTNWCKAFANSKFVLSIMKDMREVMSSLVLVRLLNFCAQLQLSIIVT</sequence>
<organism evidence="1">
    <name type="scientific">Brugia malayi</name>
    <name type="common">Filarial nematode worm</name>
    <dbReference type="NCBI Taxonomy" id="6279"/>
    <lineage>
        <taxon>Eukaryota</taxon>
        <taxon>Metazoa</taxon>
        <taxon>Ecdysozoa</taxon>
        <taxon>Nematoda</taxon>
        <taxon>Chromadorea</taxon>
        <taxon>Rhabditida</taxon>
        <taxon>Spirurina</taxon>
        <taxon>Spiruromorpha</taxon>
        <taxon>Filarioidea</taxon>
        <taxon>Onchocercidae</taxon>
        <taxon>Brugia</taxon>
    </lineage>
</organism>
<name>A0A4E9FR67_BRUMA</name>
<dbReference type="KEGG" id="bmy:BM_BM8884"/>
<gene>
    <name evidence="1" type="primary">Bm8884</name>
    <name evidence="1" type="ORF">BM_BM8884</name>
</gene>
<accession>A0A8L7YPJ8</accession>
<evidence type="ECO:0000313" key="3">
    <source>
        <dbReference type="WBParaSite" id="Bm8884.1"/>
    </source>
</evidence>
<dbReference type="Proteomes" id="UP000006672">
    <property type="component" value="Unassembled WGS sequence"/>
</dbReference>
<reference evidence="2" key="1">
    <citation type="journal article" date="2007" name="Science">
        <title>Draft genome of the filarial nematode parasite Brugia malayi.</title>
        <authorList>
            <person name="Ghedin E."/>
            <person name="Wang S."/>
            <person name="Spiro D."/>
            <person name="Caler E."/>
            <person name="Zhao Q."/>
            <person name="Crabtree J."/>
            <person name="Allen J.E."/>
            <person name="Delcher A.L."/>
            <person name="Guiliano D.B."/>
            <person name="Miranda-Saavedra D."/>
            <person name="Angiuoli S.V."/>
            <person name="Creasy T."/>
            <person name="Amedeo P."/>
            <person name="Haas B."/>
            <person name="El-Sayed N.M."/>
            <person name="Wortman J.R."/>
            <person name="Feldblyum T."/>
            <person name="Tallon L."/>
            <person name="Schatz M."/>
            <person name="Shumway M."/>
            <person name="Koo H."/>
            <person name="Salzberg S.L."/>
            <person name="Schobel S."/>
            <person name="Pertea M."/>
            <person name="Pop M."/>
            <person name="White O."/>
            <person name="Barton G.J."/>
            <person name="Carlow C.K."/>
            <person name="Crawford M.J."/>
            <person name="Daub J."/>
            <person name="Dimmic M.W."/>
            <person name="Estes C.F."/>
            <person name="Foster J.M."/>
            <person name="Ganatra M."/>
            <person name="Gregory W.F."/>
            <person name="Johnson N.M."/>
            <person name="Jin J."/>
            <person name="Komuniecki R."/>
            <person name="Korf I."/>
            <person name="Kumar S."/>
            <person name="Laney S."/>
            <person name="Li B.W."/>
            <person name="Li W."/>
            <person name="Lindblom T.H."/>
            <person name="Lustigman S."/>
            <person name="Ma D."/>
            <person name="Maina C.V."/>
            <person name="Martin D.M."/>
            <person name="McCarter J.P."/>
            <person name="McReynolds L."/>
            <person name="Mitreva M."/>
            <person name="Nutman T.B."/>
            <person name="Parkinson J."/>
            <person name="Peregrin-Alvarez J.M."/>
            <person name="Poole C."/>
            <person name="Ren Q."/>
            <person name="Saunders L."/>
            <person name="Sluder A.E."/>
            <person name="Smith K."/>
            <person name="Stanke M."/>
            <person name="Unnasch T.R."/>
            <person name="Ware J."/>
            <person name="Wei A.D."/>
            <person name="Weil G."/>
            <person name="Williams D.J."/>
            <person name="Zhang Y."/>
            <person name="Williams S.A."/>
            <person name="Fraser-Liggett C."/>
            <person name="Slatko B."/>
            <person name="Blaxter M.L."/>
            <person name="Scott A.L."/>
        </authorList>
    </citation>
    <scope>NUCLEOTIDE SEQUENCE</scope>
    <source>
        <strain evidence="2">FR3</strain>
    </source>
</reference>
<accession>A0A4E9FR67</accession>
<reference evidence="3" key="3">
    <citation type="submission" date="2022-04" db="UniProtKB">
        <authorList>
            <consortium name="WormBaseParasite"/>
        </authorList>
    </citation>
    <scope>IDENTIFICATION</scope>
</reference>
<evidence type="ECO:0000313" key="1">
    <source>
        <dbReference type="EMBL" id="VIO99380.1"/>
    </source>
</evidence>
<protein>
    <submittedName>
        <fullName evidence="1 3">Uncharacterized protein</fullName>
    </submittedName>
</protein>
<keyword evidence="2" id="KW-1185">Reference proteome</keyword>
<dbReference type="AlphaFoldDB" id="A0A4E9FR67"/>
<evidence type="ECO:0000313" key="2">
    <source>
        <dbReference type="Proteomes" id="UP000006672"/>
    </source>
</evidence>
<dbReference type="EMBL" id="CAAKNF010000195">
    <property type="protein sequence ID" value="VIO99380.1"/>
    <property type="molecule type" value="Genomic_DNA"/>
</dbReference>
<reference evidence="1" key="2">
    <citation type="submission" date="2019-04" db="EMBL/GenBank/DDBJ databases">
        <authorList>
            <person name="Howe K."/>
            <person name="Paulini M."/>
            <person name="Williams G."/>
        </authorList>
    </citation>
    <scope>NUCLEOTIDE SEQUENCE [LARGE SCALE GENOMIC DNA]</scope>
    <source>
        <strain evidence="1">FR3</strain>
    </source>
</reference>
<dbReference type="CTD" id="6095530"/>
<proteinExistence type="predicted"/>
<dbReference type="GeneID" id="6095530"/>
<dbReference type="OrthoDB" id="7426838at2759"/>
<dbReference type="RefSeq" id="XP_042938394.1">
    <property type="nucleotide sequence ID" value="XM_043082460.1"/>
</dbReference>
<dbReference type="WBParaSite" id="Bm8884.1">
    <property type="protein sequence ID" value="Bm8884.1"/>
    <property type="gene ID" value="WBGene00229145"/>
</dbReference>